<dbReference type="HOGENOM" id="CLU_029872_0_1_1"/>
<dbReference type="GO" id="GO:0016788">
    <property type="term" value="F:hydrolase activity, acting on ester bonds"/>
    <property type="evidence" value="ECO:0007669"/>
    <property type="project" value="InterPro"/>
</dbReference>
<dbReference type="PANTHER" id="PTHR43784">
    <property type="entry name" value="GDSL-LIKE LIPASE/ACYLHYDROLASE, PUTATIVE (AFU_ORTHOLOGUE AFUA_2G00820)-RELATED"/>
    <property type="match status" value="1"/>
</dbReference>
<dbReference type="Gene3D" id="3.40.50.1110">
    <property type="entry name" value="SGNH hydrolase"/>
    <property type="match status" value="1"/>
</dbReference>
<dbReference type="OrthoDB" id="10071171at2759"/>
<evidence type="ECO:0000313" key="2">
    <source>
        <dbReference type="Proteomes" id="UP000054321"/>
    </source>
</evidence>
<dbReference type="InterPro" id="IPR053140">
    <property type="entry name" value="GDSL_Rv0518-like"/>
</dbReference>
<dbReference type="InterPro" id="IPR036514">
    <property type="entry name" value="SGNH_hydro_sf"/>
</dbReference>
<dbReference type="InParanoid" id="A0A0C3D1E3"/>
<dbReference type="AlphaFoldDB" id="A0A0C3D1E3"/>
<dbReference type="EMBL" id="KN832886">
    <property type="protein sequence ID" value="KIM95712.1"/>
    <property type="molecule type" value="Genomic_DNA"/>
</dbReference>
<name>A0A0C3D1E3_OIDMZ</name>
<dbReference type="SUPFAM" id="SSF52266">
    <property type="entry name" value="SGNH hydrolase"/>
    <property type="match status" value="1"/>
</dbReference>
<reference evidence="1 2" key="1">
    <citation type="submission" date="2014-04" db="EMBL/GenBank/DDBJ databases">
        <authorList>
            <consortium name="DOE Joint Genome Institute"/>
            <person name="Kuo A."/>
            <person name="Martino E."/>
            <person name="Perotto S."/>
            <person name="Kohler A."/>
            <person name="Nagy L.G."/>
            <person name="Floudas D."/>
            <person name="Copeland A."/>
            <person name="Barry K.W."/>
            <person name="Cichocki N."/>
            <person name="Veneault-Fourrey C."/>
            <person name="LaButti K."/>
            <person name="Lindquist E.A."/>
            <person name="Lipzen A."/>
            <person name="Lundell T."/>
            <person name="Morin E."/>
            <person name="Murat C."/>
            <person name="Sun H."/>
            <person name="Tunlid A."/>
            <person name="Henrissat B."/>
            <person name="Grigoriev I.V."/>
            <person name="Hibbett D.S."/>
            <person name="Martin F."/>
            <person name="Nordberg H.P."/>
            <person name="Cantor M.N."/>
            <person name="Hua S.X."/>
        </authorList>
    </citation>
    <scope>NUCLEOTIDE SEQUENCE [LARGE SCALE GENOMIC DNA]</scope>
    <source>
        <strain evidence="1 2">Zn</strain>
    </source>
</reference>
<dbReference type="PANTHER" id="PTHR43784:SF3">
    <property type="entry name" value="GDSL FAMILY LIPASE"/>
    <property type="match status" value="1"/>
</dbReference>
<proteinExistence type="predicted"/>
<keyword evidence="2" id="KW-1185">Reference proteome</keyword>
<dbReference type="InterPro" id="IPR001087">
    <property type="entry name" value="GDSL"/>
</dbReference>
<dbReference type="CDD" id="cd01830">
    <property type="entry name" value="XynE_like"/>
    <property type="match status" value="1"/>
</dbReference>
<reference evidence="2" key="2">
    <citation type="submission" date="2015-01" db="EMBL/GenBank/DDBJ databases">
        <title>Evolutionary Origins and Diversification of the Mycorrhizal Mutualists.</title>
        <authorList>
            <consortium name="DOE Joint Genome Institute"/>
            <consortium name="Mycorrhizal Genomics Consortium"/>
            <person name="Kohler A."/>
            <person name="Kuo A."/>
            <person name="Nagy L.G."/>
            <person name="Floudas D."/>
            <person name="Copeland A."/>
            <person name="Barry K.W."/>
            <person name="Cichocki N."/>
            <person name="Veneault-Fourrey C."/>
            <person name="LaButti K."/>
            <person name="Lindquist E.A."/>
            <person name="Lipzen A."/>
            <person name="Lundell T."/>
            <person name="Morin E."/>
            <person name="Murat C."/>
            <person name="Riley R."/>
            <person name="Ohm R."/>
            <person name="Sun H."/>
            <person name="Tunlid A."/>
            <person name="Henrissat B."/>
            <person name="Grigoriev I.V."/>
            <person name="Hibbett D.S."/>
            <person name="Martin F."/>
        </authorList>
    </citation>
    <scope>NUCLEOTIDE SEQUENCE [LARGE SCALE GENOMIC DNA]</scope>
    <source>
        <strain evidence="2">Zn</strain>
    </source>
</reference>
<gene>
    <name evidence="1" type="ORF">OIDMADRAFT_45041</name>
</gene>
<dbReference type="Proteomes" id="UP000054321">
    <property type="component" value="Unassembled WGS sequence"/>
</dbReference>
<accession>A0A0C3D1E3</accession>
<protein>
    <submittedName>
        <fullName evidence="1">Uncharacterized protein</fullName>
    </submittedName>
</protein>
<dbReference type="STRING" id="913774.A0A0C3D1E3"/>
<organism evidence="1 2">
    <name type="scientific">Oidiodendron maius (strain Zn)</name>
    <dbReference type="NCBI Taxonomy" id="913774"/>
    <lineage>
        <taxon>Eukaryota</taxon>
        <taxon>Fungi</taxon>
        <taxon>Dikarya</taxon>
        <taxon>Ascomycota</taxon>
        <taxon>Pezizomycotina</taxon>
        <taxon>Leotiomycetes</taxon>
        <taxon>Leotiomycetes incertae sedis</taxon>
        <taxon>Myxotrichaceae</taxon>
        <taxon>Oidiodendron</taxon>
    </lineage>
</organism>
<dbReference type="Pfam" id="PF00657">
    <property type="entry name" value="Lipase_GDSL"/>
    <property type="match status" value="1"/>
</dbReference>
<sequence length="417" mass="46533">MASRDGNHWVAVWTAMPQLTEDDNMPPAPFKQSDLIFHNCTIRQTLRVSTGGQHLRVKISNTFGLSDLRVAAVTIAIPKAKESGRPMAGSRAILLDTVQPLSFNHESFIDIPSGALVVSDPVRFSVHPTQVITVSIFMRNGQTGGQVTSHPGSRTETWMSHGNHTMAEDMNGPNTQSTFHWYFLSGVEVWQPAQNCALVLVGDSVTDGRCSTDNQNNRWPDLLFDLMLRHKFAQNIAVLNQAAGGNRILRDEKGPNVLSRLDRDVFAQPGVRYVMIFHGANDIGTADSDTQSQQVIGDRLIQAYRQIISRVHAFGIPVFCSTIGPFMAPNTSIQSYAEPTRERTRQRINRWIRVSGAFDAVIDFDRVLRDPYNPSYLNPEYNSGDYLHPNVKAFHAMAGVFPLDIFDKFSNGIEMFD</sequence>
<evidence type="ECO:0000313" key="1">
    <source>
        <dbReference type="EMBL" id="KIM95712.1"/>
    </source>
</evidence>